<reference evidence="3" key="1">
    <citation type="submission" date="2020-05" db="EMBL/GenBank/DDBJ databases">
        <authorList>
            <person name="Chiriac C."/>
            <person name="Salcher M."/>
            <person name="Ghai R."/>
            <person name="Kavagutti S V."/>
        </authorList>
    </citation>
    <scope>NUCLEOTIDE SEQUENCE</scope>
</reference>
<dbReference type="InterPro" id="IPR002645">
    <property type="entry name" value="STAS_dom"/>
</dbReference>
<organism evidence="3">
    <name type="scientific">freshwater metagenome</name>
    <dbReference type="NCBI Taxonomy" id="449393"/>
    <lineage>
        <taxon>unclassified sequences</taxon>
        <taxon>metagenomes</taxon>
        <taxon>ecological metagenomes</taxon>
    </lineage>
</organism>
<feature type="domain" description="STAS" evidence="2">
    <location>
        <begin position="49"/>
        <end position="125"/>
    </location>
</feature>
<dbReference type="PROSITE" id="PS50801">
    <property type="entry name" value="STAS"/>
    <property type="match status" value="1"/>
</dbReference>
<feature type="compositionally biased region" description="Basic and acidic residues" evidence="1">
    <location>
        <begin position="1"/>
        <end position="14"/>
    </location>
</feature>
<dbReference type="Gene3D" id="3.30.750.24">
    <property type="entry name" value="STAS domain"/>
    <property type="match status" value="1"/>
</dbReference>
<evidence type="ECO:0000313" key="3">
    <source>
        <dbReference type="EMBL" id="CAB4557479.1"/>
    </source>
</evidence>
<dbReference type="SUPFAM" id="SSF52091">
    <property type="entry name" value="SpoIIaa-like"/>
    <property type="match status" value="1"/>
</dbReference>
<dbReference type="EMBL" id="CAEZSR010000046">
    <property type="protein sequence ID" value="CAB4557479.1"/>
    <property type="molecule type" value="Genomic_DNA"/>
</dbReference>
<accession>A0A6J6D431</accession>
<dbReference type="AlphaFoldDB" id="A0A6J6D431"/>
<sequence length="150" mass="15186">MFPSPDRHDRRPTDADSLDAAPLDATPLDATPLDAVAVGTLDGDAPLHVVALTGELDLGTRSVALEACTAPDHVHVLVDLSALSFLDCAGLRALDGAAAILAARGGSLVVTNAVGEPRRLLSLIGDLGGVQWTEARPPGAGGPLAAGFVR</sequence>
<proteinExistence type="predicted"/>
<name>A0A6J6D431_9ZZZZ</name>
<gene>
    <name evidence="3" type="ORF">UFOPK1493_01510</name>
</gene>
<dbReference type="InterPro" id="IPR036513">
    <property type="entry name" value="STAS_dom_sf"/>
</dbReference>
<evidence type="ECO:0000259" key="2">
    <source>
        <dbReference type="PROSITE" id="PS50801"/>
    </source>
</evidence>
<evidence type="ECO:0000256" key="1">
    <source>
        <dbReference type="SAM" id="MobiDB-lite"/>
    </source>
</evidence>
<protein>
    <submittedName>
        <fullName evidence="3">Unannotated protein</fullName>
    </submittedName>
</protein>
<feature type="region of interest" description="Disordered" evidence="1">
    <location>
        <begin position="1"/>
        <end position="24"/>
    </location>
</feature>
<dbReference type="Pfam" id="PF01740">
    <property type="entry name" value="STAS"/>
    <property type="match status" value="1"/>
</dbReference>
<dbReference type="CDD" id="cd07043">
    <property type="entry name" value="STAS_anti-anti-sigma_factors"/>
    <property type="match status" value="1"/>
</dbReference>